<dbReference type="CDD" id="cd09176">
    <property type="entry name" value="PLDc_unchar6"/>
    <property type="match status" value="1"/>
</dbReference>
<keyword evidence="3" id="KW-1185">Reference proteome</keyword>
<protein>
    <submittedName>
        <fullName evidence="2">Phospholipase D family protein</fullName>
    </submittedName>
</protein>
<dbReference type="PROSITE" id="PS50035">
    <property type="entry name" value="PLD"/>
    <property type="match status" value="1"/>
</dbReference>
<evidence type="ECO:0000259" key="1">
    <source>
        <dbReference type="PROSITE" id="PS50035"/>
    </source>
</evidence>
<name>A0ABV3G525_9NOCA</name>
<sequence>MHSDDHIWRQIEMLLSDAHDSVILVAPFVKRAVFNSLLAAIPASVQRIDCITRWTPSEVAAGVSDPEILEIAQVDPRVSVWLCATLHAKVYIADARCLVGSANLTAKATGRTPGPNIEILIETHTTHPEVDRVMRALDNRKSAATSQLAALIRAQANLLTDGINTPAMEPHLWYPTTRRPEDMFRFYSGKDNFSPAVEDGMLKDLAVLDLPAGLRESEFRSAVENQLHSIPELSELLKGESITNSDLERAIEARSSLDNHKSRRIAENIAAWLKHFGDYYTQVGSWELRHGRELSR</sequence>
<organism evidence="2 3">
    <name type="scientific">Nocardia aurea</name>
    <dbReference type="NCBI Taxonomy" id="2144174"/>
    <lineage>
        <taxon>Bacteria</taxon>
        <taxon>Bacillati</taxon>
        <taxon>Actinomycetota</taxon>
        <taxon>Actinomycetes</taxon>
        <taxon>Mycobacteriales</taxon>
        <taxon>Nocardiaceae</taxon>
        <taxon>Nocardia</taxon>
    </lineage>
</organism>
<dbReference type="Pfam" id="PF00614">
    <property type="entry name" value="PLDc"/>
    <property type="match status" value="1"/>
</dbReference>
<evidence type="ECO:0000313" key="3">
    <source>
        <dbReference type="Proteomes" id="UP001551695"/>
    </source>
</evidence>
<dbReference type="EMBL" id="JBFAKC010000025">
    <property type="protein sequence ID" value="MEV0712738.1"/>
    <property type="molecule type" value="Genomic_DNA"/>
</dbReference>
<proteinExistence type="predicted"/>
<evidence type="ECO:0000313" key="2">
    <source>
        <dbReference type="EMBL" id="MEV0712738.1"/>
    </source>
</evidence>
<accession>A0ABV3G525</accession>
<dbReference type="InterPro" id="IPR001736">
    <property type="entry name" value="PLipase_D/transphosphatidylase"/>
</dbReference>
<comment type="caution">
    <text evidence="2">The sequence shown here is derived from an EMBL/GenBank/DDBJ whole genome shotgun (WGS) entry which is preliminary data.</text>
</comment>
<dbReference type="RefSeq" id="WP_357789976.1">
    <property type="nucleotide sequence ID" value="NZ_JBFAKC010000025.1"/>
</dbReference>
<dbReference type="InterPro" id="IPR059166">
    <property type="entry name" value="PLD-like_cat"/>
</dbReference>
<reference evidence="2 3" key="1">
    <citation type="submission" date="2024-06" db="EMBL/GenBank/DDBJ databases">
        <title>The Natural Products Discovery Center: Release of the First 8490 Sequenced Strains for Exploring Actinobacteria Biosynthetic Diversity.</title>
        <authorList>
            <person name="Kalkreuter E."/>
            <person name="Kautsar S.A."/>
            <person name="Yang D."/>
            <person name="Bader C.D."/>
            <person name="Teijaro C.N."/>
            <person name="Fluegel L."/>
            <person name="Davis C.M."/>
            <person name="Simpson J.R."/>
            <person name="Lauterbach L."/>
            <person name="Steele A.D."/>
            <person name="Gui C."/>
            <person name="Meng S."/>
            <person name="Li G."/>
            <person name="Viehrig K."/>
            <person name="Ye F."/>
            <person name="Su P."/>
            <person name="Kiefer A.F."/>
            <person name="Nichols A."/>
            <person name="Cepeda A.J."/>
            <person name="Yan W."/>
            <person name="Fan B."/>
            <person name="Jiang Y."/>
            <person name="Adhikari A."/>
            <person name="Zheng C.-J."/>
            <person name="Schuster L."/>
            <person name="Cowan T.M."/>
            <person name="Smanski M.J."/>
            <person name="Chevrette M.G."/>
            <person name="De Carvalho L.P.S."/>
            <person name="Shen B."/>
        </authorList>
    </citation>
    <scope>NUCLEOTIDE SEQUENCE [LARGE SCALE GENOMIC DNA]</scope>
    <source>
        <strain evidence="2 3">NPDC050403</strain>
    </source>
</reference>
<dbReference type="SUPFAM" id="SSF56024">
    <property type="entry name" value="Phospholipase D/nuclease"/>
    <property type="match status" value="1"/>
</dbReference>
<feature type="domain" description="PLD phosphodiesterase" evidence="1">
    <location>
        <begin position="82"/>
        <end position="108"/>
    </location>
</feature>
<gene>
    <name evidence="2" type="ORF">AB0I48_34815</name>
</gene>
<dbReference type="Proteomes" id="UP001551695">
    <property type="component" value="Unassembled WGS sequence"/>
</dbReference>
<dbReference type="Gene3D" id="3.30.870.10">
    <property type="entry name" value="Endonuclease Chain A"/>
    <property type="match status" value="1"/>
</dbReference>